<dbReference type="AlphaFoldDB" id="A0A4Y7Q0X8"/>
<proteinExistence type="predicted"/>
<evidence type="ECO:0000313" key="1">
    <source>
        <dbReference type="EMBL" id="TDL20878.1"/>
    </source>
</evidence>
<accession>A0A4Y7Q0X8</accession>
<name>A0A4Y7Q0X8_9AGAM</name>
<dbReference type="Proteomes" id="UP000294933">
    <property type="component" value="Unassembled WGS sequence"/>
</dbReference>
<evidence type="ECO:0000313" key="2">
    <source>
        <dbReference type="Proteomes" id="UP000294933"/>
    </source>
</evidence>
<dbReference type="EMBL" id="ML170184">
    <property type="protein sequence ID" value="TDL20878.1"/>
    <property type="molecule type" value="Genomic_DNA"/>
</dbReference>
<organism evidence="1 2">
    <name type="scientific">Rickenella mellea</name>
    <dbReference type="NCBI Taxonomy" id="50990"/>
    <lineage>
        <taxon>Eukaryota</taxon>
        <taxon>Fungi</taxon>
        <taxon>Dikarya</taxon>
        <taxon>Basidiomycota</taxon>
        <taxon>Agaricomycotina</taxon>
        <taxon>Agaricomycetes</taxon>
        <taxon>Hymenochaetales</taxon>
        <taxon>Rickenellaceae</taxon>
        <taxon>Rickenella</taxon>
    </lineage>
</organism>
<gene>
    <name evidence="1" type="ORF">BD410DRAFT_317809</name>
</gene>
<sequence>MTVISDMHKGDSLQKAVSTIISTLDPSQLHPYLIPRTPRAQTQTRLNNYPGVDSAFPSASRLHERVLSPLLYLQPSLSSRTCQTPKVAMHGATDDVFGFDWLTIEHPLDKLRKNVNVVEYMRWHAQWELPNPPLRSHRRQLRRRRSTVFPRSISPVWTYMAGFDFENADEDEEVVIPPHHWMSRRHTPPSSSIPAWMSFTDIVLHYIRV</sequence>
<dbReference type="VEuPathDB" id="FungiDB:BD410DRAFT_317809"/>
<protein>
    <submittedName>
        <fullName evidence="1">Uncharacterized protein</fullName>
    </submittedName>
</protein>
<reference evidence="1 2" key="1">
    <citation type="submission" date="2018-06" db="EMBL/GenBank/DDBJ databases">
        <title>A transcriptomic atlas of mushroom development highlights an independent origin of complex multicellularity.</title>
        <authorList>
            <consortium name="DOE Joint Genome Institute"/>
            <person name="Krizsan K."/>
            <person name="Almasi E."/>
            <person name="Merenyi Z."/>
            <person name="Sahu N."/>
            <person name="Viragh M."/>
            <person name="Koszo T."/>
            <person name="Mondo S."/>
            <person name="Kiss B."/>
            <person name="Balint B."/>
            <person name="Kues U."/>
            <person name="Barry K."/>
            <person name="Hegedus J.C."/>
            <person name="Henrissat B."/>
            <person name="Johnson J."/>
            <person name="Lipzen A."/>
            <person name="Ohm R."/>
            <person name="Nagy I."/>
            <person name="Pangilinan J."/>
            <person name="Yan J."/>
            <person name="Xiong Y."/>
            <person name="Grigoriev I.V."/>
            <person name="Hibbett D.S."/>
            <person name="Nagy L.G."/>
        </authorList>
    </citation>
    <scope>NUCLEOTIDE SEQUENCE [LARGE SCALE GENOMIC DNA]</scope>
    <source>
        <strain evidence="1 2">SZMC22713</strain>
    </source>
</reference>
<keyword evidence="2" id="KW-1185">Reference proteome</keyword>